<dbReference type="Gene3D" id="3.40.50.150">
    <property type="entry name" value="Vaccinia Virus protein VP39"/>
    <property type="match status" value="1"/>
</dbReference>
<name>A0A6P2C1H8_9ACTN</name>
<reference evidence="1 2" key="1">
    <citation type="submission" date="2018-11" db="EMBL/GenBank/DDBJ databases">
        <title>Trebonia kvetii gen.nov., sp.nov., a novel acidophilic actinobacterium, and proposal of the new actinobacterial family Treboniaceae fam. nov.</title>
        <authorList>
            <person name="Rapoport D."/>
            <person name="Sagova-Mareckova M."/>
            <person name="Sedlacek I."/>
            <person name="Provaznik J."/>
            <person name="Kralova S."/>
            <person name="Pavlinic D."/>
            <person name="Benes V."/>
            <person name="Kopecky J."/>
        </authorList>
    </citation>
    <scope>NUCLEOTIDE SEQUENCE [LARGE SCALE GENOMIC DNA]</scope>
    <source>
        <strain evidence="1 2">15Tr583</strain>
    </source>
</reference>
<dbReference type="EMBL" id="RPFW01000002">
    <property type="protein sequence ID" value="TVZ05259.1"/>
    <property type="molecule type" value="Genomic_DNA"/>
</dbReference>
<dbReference type="RefSeq" id="WP_145852962.1">
    <property type="nucleotide sequence ID" value="NZ_RPFW01000002.1"/>
</dbReference>
<dbReference type="InterPro" id="IPR029063">
    <property type="entry name" value="SAM-dependent_MTases_sf"/>
</dbReference>
<gene>
    <name evidence="1" type="ORF">EAS64_11795</name>
</gene>
<dbReference type="AlphaFoldDB" id="A0A6P2C1H8"/>
<keyword evidence="2" id="KW-1185">Reference proteome</keyword>
<evidence type="ECO:0000313" key="2">
    <source>
        <dbReference type="Proteomes" id="UP000460272"/>
    </source>
</evidence>
<dbReference type="Proteomes" id="UP000460272">
    <property type="component" value="Unassembled WGS sequence"/>
</dbReference>
<organism evidence="1 2">
    <name type="scientific">Trebonia kvetii</name>
    <dbReference type="NCBI Taxonomy" id="2480626"/>
    <lineage>
        <taxon>Bacteria</taxon>
        <taxon>Bacillati</taxon>
        <taxon>Actinomycetota</taxon>
        <taxon>Actinomycetes</taxon>
        <taxon>Streptosporangiales</taxon>
        <taxon>Treboniaceae</taxon>
        <taxon>Trebonia</taxon>
    </lineage>
</organism>
<dbReference type="OrthoDB" id="3560345at2"/>
<proteinExistence type="predicted"/>
<accession>A0A6P2C1H8</accession>
<evidence type="ECO:0000313" key="1">
    <source>
        <dbReference type="EMBL" id="TVZ05259.1"/>
    </source>
</evidence>
<comment type="caution">
    <text evidence="1">The sequence shown here is derived from an EMBL/GenBank/DDBJ whole genome shotgun (WGS) entry which is preliminary data.</text>
</comment>
<sequence>MEIDIRAVRRLRESAGAQAAIEPMVEALCRYEVDLTAVRAVCDWIQYRSNFREIAMVRPVLATDAALLASTGAAQASVEGYELAMDLRRCARPETDVAAEVTAALSDAVHVTDGTGAGVGGLGGGAGDRVWLEPWVPGSASCVWRFNALYWQALAAWEKATGKEYEQSLPGGESDARNAAAAREVILDLFSCWDELASRRALPEELYVIELGVGNGGQARTWLDEFAELDHRHGRDYYRRLHYLMGDYSAHVLDRARAEVAHHGNHVSGLVLEATKLSGSVGFLAGKAFLVYISNVYDNLPSDEVAVIRGRTYLVQTRSYLPGAAADEIAAGFGLGRAEIAQLTERLLRIGPELLAESLPEKFTDTGQAVQFWRAVWQALRQAERYVPLQGLDTYLITPAVTGEILRPLLAAEGNVRMHVSNGALSSFADTLPLLHPFGRMVCHDLFTTRPGDYRDGFFGPGKYDGSVVNWVNGPLLQLIASRRGFDVRFSTFKQRSASNVKTLTVQVRD</sequence>
<protein>
    <submittedName>
        <fullName evidence="1">Uncharacterized protein</fullName>
    </submittedName>
</protein>
<dbReference type="SUPFAM" id="SSF53335">
    <property type="entry name" value="S-adenosyl-L-methionine-dependent methyltransferases"/>
    <property type="match status" value="1"/>
</dbReference>